<feature type="non-terminal residue" evidence="1">
    <location>
        <position position="44"/>
    </location>
</feature>
<accession>A0ABT9MHM9</accession>
<evidence type="ECO:0000313" key="2">
    <source>
        <dbReference type="Proteomes" id="UP001232163"/>
    </source>
</evidence>
<evidence type="ECO:0000313" key="1">
    <source>
        <dbReference type="EMBL" id="MDP9766100.1"/>
    </source>
</evidence>
<dbReference type="EMBL" id="JAURUR010000019">
    <property type="protein sequence ID" value="MDP9766100.1"/>
    <property type="molecule type" value="Genomic_DNA"/>
</dbReference>
<protein>
    <submittedName>
        <fullName evidence="1">Uncharacterized protein</fullName>
    </submittedName>
</protein>
<keyword evidence="2" id="KW-1185">Reference proteome</keyword>
<proteinExistence type="predicted"/>
<dbReference type="Proteomes" id="UP001232163">
    <property type="component" value="Unassembled WGS sequence"/>
</dbReference>
<sequence>MTRPEPVTGEPLLLVEAREAPEVVRRQLLSNREAVQALVTALRS</sequence>
<gene>
    <name evidence="1" type="ORF">QO006_003564</name>
</gene>
<organism evidence="1 2">
    <name type="scientific">Deinococcus enclensis</name>
    <dbReference type="NCBI Taxonomy" id="1049582"/>
    <lineage>
        <taxon>Bacteria</taxon>
        <taxon>Thermotogati</taxon>
        <taxon>Deinococcota</taxon>
        <taxon>Deinococci</taxon>
        <taxon>Deinococcales</taxon>
        <taxon>Deinococcaceae</taxon>
        <taxon>Deinococcus</taxon>
    </lineage>
</organism>
<reference evidence="1 2" key="1">
    <citation type="submission" date="2023-07" db="EMBL/GenBank/DDBJ databases">
        <title>Genomic Encyclopedia of Type Strains, Phase IV (KMG-IV): sequencing the most valuable type-strain genomes for metagenomic binning, comparative biology and taxonomic classification.</title>
        <authorList>
            <person name="Goeker M."/>
        </authorList>
    </citation>
    <scope>NUCLEOTIDE SEQUENCE [LARGE SCALE GENOMIC DNA]</scope>
    <source>
        <strain evidence="1 2">NIO-1023</strain>
    </source>
</reference>
<comment type="caution">
    <text evidence="1">The sequence shown here is derived from an EMBL/GenBank/DDBJ whole genome shotgun (WGS) entry which is preliminary data.</text>
</comment>
<name>A0ABT9MHM9_9DEIO</name>